<feature type="non-terminal residue" evidence="1">
    <location>
        <position position="67"/>
    </location>
</feature>
<protein>
    <submittedName>
        <fullName evidence="1">Uncharacterized protein</fullName>
    </submittedName>
</protein>
<evidence type="ECO:0000313" key="2">
    <source>
        <dbReference type="Proteomes" id="UP000265520"/>
    </source>
</evidence>
<dbReference type="AlphaFoldDB" id="A0A392V134"/>
<keyword evidence="2" id="KW-1185">Reference proteome</keyword>
<reference evidence="1 2" key="1">
    <citation type="journal article" date="2018" name="Front. Plant Sci.">
        <title>Red Clover (Trifolium pratense) and Zigzag Clover (T. medium) - A Picture of Genomic Similarities and Differences.</title>
        <authorList>
            <person name="Dluhosova J."/>
            <person name="Istvanek J."/>
            <person name="Nedelnik J."/>
            <person name="Repkova J."/>
        </authorList>
    </citation>
    <scope>NUCLEOTIDE SEQUENCE [LARGE SCALE GENOMIC DNA]</scope>
    <source>
        <strain evidence="2">cv. 10/8</strain>
        <tissue evidence="1">Leaf</tissue>
    </source>
</reference>
<dbReference type="EMBL" id="LXQA011032513">
    <property type="protein sequence ID" value="MCI82004.1"/>
    <property type="molecule type" value="Genomic_DNA"/>
</dbReference>
<name>A0A392V134_9FABA</name>
<sequence>MTLFAASTWPLVWGCSTDVKCGFVLIAMRNSRNFLSVNCVSFSVTMTCGIPNRASISRLKKRSTLNA</sequence>
<comment type="caution">
    <text evidence="1">The sequence shown here is derived from an EMBL/GenBank/DDBJ whole genome shotgun (WGS) entry which is preliminary data.</text>
</comment>
<evidence type="ECO:0000313" key="1">
    <source>
        <dbReference type="EMBL" id="MCI82004.1"/>
    </source>
</evidence>
<dbReference type="Proteomes" id="UP000265520">
    <property type="component" value="Unassembled WGS sequence"/>
</dbReference>
<organism evidence="1 2">
    <name type="scientific">Trifolium medium</name>
    <dbReference type="NCBI Taxonomy" id="97028"/>
    <lineage>
        <taxon>Eukaryota</taxon>
        <taxon>Viridiplantae</taxon>
        <taxon>Streptophyta</taxon>
        <taxon>Embryophyta</taxon>
        <taxon>Tracheophyta</taxon>
        <taxon>Spermatophyta</taxon>
        <taxon>Magnoliopsida</taxon>
        <taxon>eudicotyledons</taxon>
        <taxon>Gunneridae</taxon>
        <taxon>Pentapetalae</taxon>
        <taxon>rosids</taxon>
        <taxon>fabids</taxon>
        <taxon>Fabales</taxon>
        <taxon>Fabaceae</taxon>
        <taxon>Papilionoideae</taxon>
        <taxon>50 kb inversion clade</taxon>
        <taxon>NPAAA clade</taxon>
        <taxon>Hologalegina</taxon>
        <taxon>IRL clade</taxon>
        <taxon>Trifolieae</taxon>
        <taxon>Trifolium</taxon>
    </lineage>
</organism>
<proteinExistence type="predicted"/>
<accession>A0A392V134</accession>